<accession>A0A3R8R4V2</accession>
<evidence type="ECO:0000259" key="3">
    <source>
        <dbReference type="PROSITE" id="PS50937"/>
    </source>
</evidence>
<comment type="caution">
    <text evidence="4">The sequence shown here is derived from an EMBL/GenBank/DDBJ whole genome shotgun (WGS) entry which is preliminary data.</text>
</comment>
<dbReference type="InterPro" id="IPR009061">
    <property type="entry name" value="DNA-bd_dom_put_sf"/>
</dbReference>
<dbReference type="PROSITE" id="PS50937">
    <property type="entry name" value="HTH_MERR_2"/>
    <property type="match status" value="1"/>
</dbReference>
<dbReference type="SMART" id="SM00422">
    <property type="entry name" value="HTH_MERR"/>
    <property type="match status" value="1"/>
</dbReference>
<gene>
    <name evidence="4" type="ORF">CXF42_07005</name>
</gene>
<dbReference type="Pfam" id="PF13411">
    <property type="entry name" value="MerR_1"/>
    <property type="match status" value="1"/>
</dbReference>
<evidence type="ECO:0000313" key="5">
    <source>
        <dbReference type="Proteomes" id="UP000278422"/>
    </source>
</evidence>
<dbReference type="PANTHER" id="PTHR30204">
    <property type="entry name" value="REDOX-CYCLING DRUG-SENSING TRANSCRIPTIONAL ACTIVATOR SOXR"/>
    <property type="match status" value="1"/>
</dbReference>
<evidence type="ECO:0000256" key="2">
    <source>
        <dbReference type="SAM" id="MobiDB-lite"/>
    </source>
</evidence>
<feature type="domain" description="HTH merR-type" evidence="3">
    <location>
        <begin position="54"/>
        <end position="118"/>
    </location>
</feature>
<dbReference type="SUPFAM" id="SSF46955">
    <property type="entry name" value="Putative DNA-binding domain"/>
    <property type="match status" value="1"/>
</dbReference>
<reference evidence="4 5" key="1">
    <citation type="submission" date="2018-01" db="EMBL/GenBank/DDBJ databases">
        <title>Twenty Corynebacterium bovis Genomes.</title>
        <authorList>
            <person name="Gulvik C.A."/>
        </authorList>
    </citation>
    <scope>NUCLEOTIDE SEQUENCE [LARGE SCALE GENOMIC DNA]</scope>
    <source>
        <strain evidence="4 5">16-2004</strain>
    </source>
</reference>
<sequence>MTTRTTDTAADRKTPGRGGAGGGAVGGVQAALFDLPDDRDGAGAVGYRGPVVCQITGVTYRQLDYWTRTGLVTASVTPAAGYGTQRLYSFRDILIIKIIANLLGAGLSLKAVRRALATLADLGIEDVAGTTLFCDGTTVYQCGSVDEVVDLLSGGQGVFGIAVPGLVTDLQATITDFPHCHPDRDHQDDGDAAATGGGVAGDELAARRARTRAGRSTGRVVGA</sequence>
<dbReference type="GO" id="GO:0003700">
    <property type="term" value="F:DNA-binding transcription factor activity"/>
    <property type="evidence" value="ECO:0007669"/>
    <property type="project" value="InterPro"/>
</dbReference>
<evidence type="ECO:0000256" key="1">
    <source>
        <dbReference type="ARBA" id="ARBA00023125"/>
    </source>
</evidence>
<evidence type="ECO:0000313" key="4">
    <source>
        <dbReference type="EMBL" id="RRQ03547.1"/>
    </source>
</evidence>
<dbReference type="InterPro" id="IPR000551">
    <property type="entry name" value="MerR-type_HTH_dom"/>
</dbReference>
<name>A0A3R8R4V2_9CORY</name>
<feature type="compositionally biased region" description="Low complexity" evidence="2">
    <location>
        <begin position="214"/>
        <end position="223"/>
    </location>
</feature>
<dbReference type="EMBL" id="PQNQ01000017">
    <property type="protein sequence ID" value="RRQ03547.1"/>
    <property type="molecule type" value="Genomic_DNA"/>
</dbReference>
<dbReference type="Gene3D" id="1.10.1660.10">
    <property type="match status" value="1"/>
</dbReference>
<dbReference type="Proteomes" id="UP000278422">
    <property type="component" value="Unassembled WGS sequence"/>
</dbReference>
<keyword evidence="1" id="KW-0238">DNA-binding</keyword>
<keyword evidence="5" id="KW-1185">Reference proteome</keyword>
<dbReference type="AlphaFoldDB" id="A0A3R8R4V2"/>
<feature type="region of interest" description="Disordered" evidence="2">
    <location>
        <begin position="204"/>
        <end position="223"/>
    </location>
</feature>
<organism evidence="4 5">
    <name type="scientific">Corynebacterium bovis</name>
    <dbReference type="NCBI Taxonomy" id="36808"/>
    <lineage>
        <taxon>Bacteria</taxon>
        <taxon>Bacillati</taxon>
        <taxon>Actinomycetota</taxon>
        <taxon>Actinomycetes</taxon>
        <taxon>Mycobacteriales</taxon>
        <taxon>Corynebacteriaceae</taxon>
        <taxon>Corynebacterium</taxon>
    </lineage>
</organism>
<dbReference type="InterPro" id="IPR047057">
    <property type="entry name" value="MerR_fam"/>
</dbReference>
<dbReference type="GO" id="GO:0003677">
    <property type="term" value="F:DNA binding"/>
    <property type="evidence" value="ECO:0007669"/>
    <property type="project" value="UniProtKB-KW"/>
</dbReference>
<protein>
    <submittedName>
        <fullName evidence="4">MerR family transcriptional regulator</fullName>
    </submittedName>
</protein>
<feature type="region of interest" description="Disordered" evidence="2">
    <location>
        <begin position="1"/>
        <end position="23"/>
    </location>
</feature>
<proteinExistence type="predicted"/>
<dbReference type="PANTHER" id="PTHR30204:SF3">
    <property type="entry name" value="HTH MERR-TYPE DOMAIN-CONTAINING PROTEIN"/>
    <property type="match status" value="1"/>
</dbReference>
<dbReference type="RefSeq" id="WP_125175279.1">
    <property type="nucleotide sequence ID" value="NZ_JBHYBM010000138.1"/>
</dbReference>